<evidence type="ECO:0000313" key="2">
    <source>
        <dbReference type="Proteomes" id="UP001301012"/>
    </source>
</evidence>
<organism evidence="1 2">
    <name type="scientific">Romboutsia sedimentorum</name>
    <dbReference type="NCBI Taxonomy" id="1368474"/>
    <lineage>
        <taxon>Bacteria</taxon>
        <taxon>Bacillati</taxon>
        <taxon>Bacillota</taxon>
        <taxon>Clostridia</taxon>
        <taxon>Peptostreptococcales</taxon>
        <taxon>Peptostreptococcaceae</taxon>
        <taxon>Romboutsia</taxon>
    </lineage>
</organism>
<name>A0ABT7EDD9_9FIRM</name>
<evidence type="ECO:0000313" key="1">
    <source>
        <dbReference type="EMBL" id="MDK2564947.1"/>
    </source>
</evidence>
<reference evidence="1 2" key="1">
    <citation type="submission" date="2023-05" db="EMBL/GenBank/DDBJ databases">
        <title>Rombocin, a short stable natural nisin variant, displays selective antimicrobial activity against Listeria monocytogenes and employs dual mode of action to kill target bacterial strains.</title>
        <authorList>
            <person name="Wambui J."/>
            <person name="Stephan R."/>
            <person name="Kuipers O.P."/>
        </authorList>
    </citation>
    <scope>NUCLEOTIDE SEQUENCE [LARGE SCALE GENOMIC DNA]</scope>
    <source>
        <strain evidence="1 2">RC002</strain>
    </source>
</reference>
<proteinExistence type="predicted"/>
<keyword evidence="2" id="KW-1185">Reference proteome</keyword>
<sequence>MRWINVKSVEELKALGNFRYVTKVIKEDVGDMVIIKGKSWEEIYNNIVEFRILLEELNKAIQRDENYNK</sequence>
<protein>
    <submittedName>
        <fullName evidence="1">Uncharacterized protein</fullName>
    </submittedName>
</protein>
<dbReference type="RefSeq" id="WP_284133816.1">
    <property type="nucleotide sequence ID" value="NZ_JASKYM010000014.1"/>
</dbReference>
<comment type="caution">
    <text evidence="1">The sequence shown here is derived from an EMBL/GenBank/DDBJ whole genome shotgun (WGS) entry which is preliminary data.</text>
</comment>
<gene>
    <name evidence="1" type="ORF">QOZ84_15540</name>
</gene>
<dbReference type="EMBL" id="JASKYM010000014">
    <property type="protein sequence ID" value="MDK2564947.1"/>
    <property type="molecule type" value="Genomic_DNA"/>
</dbReference>
<accession>A0ABT7EDD9</accession>
<dbReference type="Proteomes" id="UP001301012">
    <property type="component" value="Unassembled WGS sequence"/>
</dbReference>